<sequence length="69" mass="7739">MLLYTASMGTCFQGNLSRKGVHRFPLILKGKEQRLTTGLQRPCIKGTRCSIRLSSTDSVCRQLTHSGWI</sequence>
<dbReference type="EMBL" id="GBXM01100465">
    <property type="protein sequence ID" value="JAH08112.1"/>
    <property type="molecule type" value="Transcribed_RNA"/>
</dbReference>
<reference evidence="1" key="1">
    <citation type="submission" date="2014-11" db="EMBL/GenBank/DDBJ databases">
        <authorList>
            <person name="Amaro Gonzalez C."/>
        </authorList>
    </citation>
    <scope>NUCLEOTIDE SEQUENCE</scope>
</reference>
<evidence type="ECO:0000313" key="1">
    <source>
        <dbReference type="EMBL" id="JAH08112.1"/>
    </source>
</evidence>
<accession>A0A0E9PUZ7</accession>
<name>A0A0E9PUZ7_ANGAN</name>
<proteinExistence type="predicted"/>
<protein>
    <submittedName>
        <fullName evidence="1">Uncharacterized protein</fullName>
    </submittedName>
</protein>
<dbReference type="AlphaFoldDB" id="A0A0E9PUZ7"/>
<organism evidence="1">
    <name type="scientific">Anguilla anguilla</name>
    <name type="common">European freshwater eel</name>
    <name type="synonym">Muraena anguilla</name>
    <dbReference type="NCBI Taxonomy" id="7936"/>
    <lineage>
        <taxon>Eukaryota</taxon>
        <taxon>Metazoa</taxon>
        <taxon>Chordata</taxon>
        <taxon>Craniata</taxon>
        <taxon>Vertebrata</taxon>
        <taxon>Euteleostomi</taxon>
        <taxon>Actinopterygii</taxon>
        <taxon>Neopterygii</taxon>
        <taxon>Teleostei</taxon>
        <taxon>Anguilliformes</taxon>
        <taxon>Anguillidae</taxon>
        <taxon>Anguilla</taxon>
    </lineage>
</organism>
<reference evidence="1" key="2">
    <citation type="journal article" date="2015" name="Fish Shellfish Immunol.">
        <title>Early steps in the European eel (Anguilla anguilla)-Vibrio vulnificus interaction in the gills: Role of the RtxA13 toxin.</title>
        <authorList>
            <person name="Callol A."/>
            <person name="Pajuelo D."/>
            <person name="Ebbesson L."/>
            <person name="Teles M."/>
            <person name="MacKenzie S."/>
            <person name="Amaro C."/>
        </authorList>
    </citation>
    <scope>NUCLEOTIDE SEQUENCE</scope>
</reference>